<dbReference type="Proteomes" id="UP001456368">
    <property type="component" value="Chromosome"/>
</dbReference>
<proteinExistence type="predicted"/>
<evidence type="ECO:0000313" key="2">
    <source>
        <dbReference type="EMBL" id="WYC66928.1"/>
    </source>
</evidence>
<evidence type="ECO:0000256" key="1">
    <source>
        <dbReference type="SAM" id="Coils"/>
    </source>
</evidence>
<gene>
    <name evidence="2" type="ORF">VNN45_08575</name>
</gene>
<organism evidence="2 3">
    <name type="scientific">Lactococcus petauri</name>
    <dbReference type="NCBI Taxonomy" id="1940789"/>
    <lineage>
        <taxon>Bacteria</taxon>
        <taxon>Bacillati</taxon>
        <taxon>Bacillota</taxon>
        <taxon>Bacilli</taxon>
        <taxon>Lactobacillales</taxon>
        <taxon>Streptococcaceae</taxon>
        <taxon>Lactococcus</taxon>
    </lineage>
</organism>
<reference evidence="2 3" key="1">
    <citation type="submission" date="2023-12" db="EMBL/GenBank/DDBJ databases">
        <title>Redefining Piscine Lactococcosis.</title>
        <authorList>
            <person name="Heckman T.I."/>
            <person name="Yazdi Z."/>
            <person name="Older C.E."/>
            <person name="Griffin M.J."/>
            <person name="Waldbieser G.C."/>
            <person name="Chow A.M."/>
            <person name="Medina Silva I."/>
            <person name="Anenson K.M."/>
            <person name="Garcia J.C."/>
            <person name="LaFrentz B.R."/>
            <person name="Slavic D."/>
            <person name="Toohey-Kurth K.L."/>
            <person name="Yant P."/>
            <person name="Fritz H.M."/>
            <person name="Henderson E."/>
            <person name="McDowall R."/>
            <person name="Cai H."/>
            <person name="Adikson M."/>
            <person name="Soto E."/>
        </authorList>
    </citation>
    <scope>NUCLEOTIDE SEQUENCE [LARGE SCALE GENOMIC DNA]</scope>
    <source>
        <strain evidence="2 3">R21-91A</strain>
    </source>
</reference>
<feature type="coiled-coil region" evidence="1">
    <location>
        <begin position="2"/>
        <end position="50"/>
    </location>
</feature>
<keyword evidence="3" id="KW-1185">Reference proteome</keyword>
<sequence length="83" mass="9587">MAQTTKQKLKAKDKALAAANQKLERAKVEVKKLNKERKELMAVYTEELLERRDFDIYDLEDVLDLSIQEAVQKDTSEGNGEQF</sequence>
<accession>A0ABZ2SGM8</accession>
<evidence type="ECO:0000313" key="3">
    <source>
        <dbReference type="Proteomes" id="UP001456368"/>
    </source>
</evidence>
<keyword evidence="1" id="KW-0175">Coiled coil</keyword>
<name>A0ABZ2SGM8_9LACT</name>
<dbReference type="EMBL" id="CP141698">
    <property type="protein sequence ID" value="WYC66928.1"/>
    <property type="molecule type" value="Genomic_DNA"/>
</dbReference>
<protein>
    <submittedName>
        <fullName evidence="2">Uncharacterized protein</fullName>
    </submittedName>
</protein>
<dbReference type="RefSeq" id="WP_338954963.1">
    <property type="nucleotide sequence ID" value="NZ_CP141697.1"/>
</dbReference>